<accession>A0A0H2RXJ6</accession>
<dbReference type="Gene3D" id="3.80.10.10">
    <property type="entry name" value="Ribonuclease Inhibitor"/>
    <property type="match status" value="1"/>
</dbReference>
<evidence type="ECO:0000313" key="2">
    <source>
        <dbReference type="Proteomes" id="UP000053477"/>
    </source>
</evidence>
<keyword evidence="2" id="KW-1185">Reference proteome</keyword>
<gene>
    <name evidence="1" type="ORF">SCHPADRAFT_901435</name>
</gene>
<dbReference type="InParanoid" id="A0A0H2RXJ6"/>
<protein>
    <recommendedName>
        <fullName evidence="3">F-box domain-containing protein</fullName>
    </recommendedName>
</protein>
<dbReference type="InterPro" id="IPR032675">
    <property type="entry name" value="LRR_dom_sf"/>
</dbReference>
<dbReference type="Proteomes" id="UP000053477">
    <property type="component" value="Unassembled WGS sequence"/>
</dbReference>
<dbReference type="AlphaFoldDB" id="A0A0H2RXJ6"/>
<proteinExistence type="predicted"/>
<reference evidence="1 2" key="1">
    <citation type="submission" date="2015-04" db="EMBL/GenBank/DDBJ databases">
        <title>Complete genome sequence of Schizopora paradoxa KUC8140, a cosmopolitan wood degrader in East Asia.</title>
        <authorList>
            <consortium name="DOE Joint Genome Institute"/>
            <person name="Min B."/>
            <person name="Park H."/>
            <person name="Jang Y."/>
            <person name="Kim J.-J."/>
            <person name="Kim K.H."/>
            <person name="Pangilinan J."/>
            <person name="Lipzen A."/>
            <person name="Riley R."/>
            <person name="Grigoriev I.V."/>
            <person name="Spatafora J.W."/>
            <person name="Choi I.-G."/>
        </authorList>
    </citation>
    <scope>NUCLEOTIDE SEQUENCE [LARGE SCALE GENOMIC DNA]</scope>
    <source>
        <strain evidence="1 2">KUC8140</strain>
    </source>
</reference>
<sequence length="521" mass="59125">MAPKSTVRRSTTLMVPEILTRVLEFAIAKGEFDCNYIKLYHIFDDIEPSSDILENFLGDTLQTYLTVCKTWYEIITSTPALWATFSTVLRFPQPSHIAHMSSMLDMHFRRSKAVPFTLFFLTIMEGKNGVVNEPLSAALRMLERAFTQQGHRLETVYLVMSVSETSEDPTQLYDHDQIQRPAGFTVLPVDMPVLKSLDFHLTFPRSYLDRAFQVKLAPHTHLEYIHIYGEIEISVPNPSLVTATFPNLRNLSLRTQDTKSFSDAWAIVRGSPNIEVLHLDCQRHHSPLTAEFNSYFDVTSAPAFHSLPRLQSLDVTSGFAATSLDVLNRVSLPSLTSLKLGNFLFDNHSLTELATLLVHYPLESFMLEIGTIKDSSYEVAFEAVINSLISVKRLELIFTVLIVTNQKPFLEALTNILDQEGPSEAPTLPALQDLWFIFTVTETSDWHGTLRNIISIVSICRRKYPSEFSIHFLITPWSLEGIEIVEHSLLEDTNIRRCISKTFEVSVNGKCVECLETRNLT</sequence>
<evidence type="ECO:0008006" key="3">
    <source>
        <dbReference type="Google" id="ProtNLM"/>
    </source>
</evidence>
<evidence type="ECO:0000313" key="1">
    <source>
        <dbReference type="EMBL" id="KLO16474.1"/>
    </source>
</evidence>
<organism evidence="1 2">
    <name type="scientific">Schizopora paradoxa</name>
    <dbReference type="NCBI Taxonomy" id="27342"/>
    <lineage>
        <taxon>Eukaryota</taxon>
        <taxon>Fungi</taxon>
        <taxon>Dikarya</taxon>
        <taxon>Basidiomycota</taxon>
        <taxon>Agaricomycotina</taxon>
        <taxon>Agaricomycetes</taxon>
        <taxon>Hymenochaetales</taxon>
        <taxon>Schizoporaceae</taxon>
        <taxon>Schizopora</taxon>
    </lineage>
</organism>
<dbReference type="SUPFAM" id="SSF52047">
    <property type="entry name" value="RNI-like"/>
    <property type="match status" value="1"/>
</dbReference>
<name>A0A0H2RXJ6_9AGAM</name>
<dbReference type="EMBL" id="KQ085915">
    <property type="protein sequence ID" value="KLO16474.1"/>
    <property type="molecule type" value="Genomic_DNA"/>
</dbReference>